<organism evidence="3 4">
    <name type="scientific">Gibberella moniliformis (strain M3125 / FGSC 7600)</name>
    <name type="common">Maize ear and stalk rot fungus</name>
    <name type="synonym">Fusarium verticillioides</name>
    <dbReference type="NCBI Taxonomy" id="334819"/>
    <lineage>
        <taxon>Eukaryota</taxon>
        <taxon>Fungi</taxon>
        <taxon>Dikarya</taxon>
        <taxon>Ascomycota</taxon>
        <taxon>Pezizomycotina</taxon>
        <taxon>Sordariomycetes</taxon>
        <taxon>Hypocreomycetidae</taxon>
        <taxon>Hypocreales</taxon>
        <taxon>Nectriaceae</taxon>
        <taxon>Fusarium</taxon>
        <taxon>Fusarium fujikuroi species complex</taxon>
    </lineage>
</organism>
<dbReference type="KEGG" id="fvr:FVEG_15294"/>
<feature type="chain" id="PRO_5004898611" description="Secreted protein" evidence="2">
    <location>
        <begin position="19"/>
        <end position="106"/>
    </location>
</feature>
<dbReference type="AlphaFoldDB" id="W7M971"/>
<accession>W7M971</accession>
<keyword evidence="2" id="KW-0732">Signal</keyword>
<evidence type="ECO:0000256" key="1">
    <source>
        <dbReference type="SAM" id="MobiDB-lite"/>
    </source>
</evidence>
<evidence type="ECO:0008006" key="5">
    <source>
        <dbReference type="Google" id="ProtNLM"/>
    </source>
</evidence>
<feature type="region of interest" description="Disordered" evidence="1">
    <location>
        <begin position="54"/>
        <end position="86"/>
    </location>
</feature>
<dbReference type="EMBL" id="CM000579">
    <property type="protein sequence ID" value="EWG41462.1"/>
    <property type="molecule type" value="Genomic_DNA"/>
</dbReference>
<dbReference type="Proteomes" id="UP000009096">
    <property type="component" value="Chromosome 2"/>
</dbReference>
<dbReference type="RefSeq" id="XP_018747653.1">
    <property type="nucleotide sequence ID" value="XM_018904418.1"/>
</dbReference>
<evidence type="ECO:0000313" key="3">
    <source>
        <dbReference type="EMBL" id="EWG41462.1"/>
    </source>
</evidence>
<sequence>MRCCIICLHVLLHPASITKPIFVPSCACRRGITEQILLLPLLLLLQKSVAPNQRHSTNKTRFTKQQPANNSSKCPAKPQTPTCDAFPDRSQIQLRIITLPPHVFGH</sequence>
<feature type="signal peptide" evidence="2">
    <location>
        <begin position="1"/>
        <end position="18"/>
    </location>
</feature>
<reference evidence="3 4" key="1">
    <citation type="journal article" date="2010" name="Nature">
        <title>Comparative genomics reveals mobile pathogenicity chromosomes in Fusarium.</title>
        <authorList>
            <person name="Ma L.J."/>
            <person name="van der Does H.C."/>
            <person name="Borkovich K.A."/>
            <person name="Coleman J.J."/>
            <person name="Daboussi M.J."/>
            <person name="Di Pietro A."/>
            <person name="Dufresne M."/>
            <person name="Freitag M."/>
            <person name="Grabherr M."/>
            <person name="Henrissat B."/>
            <person name="Houterman P.M."/>
            <person name="Kang S."/>
            <person name="Shim W.B."/>
            <person name="Woloshuk C."/>
            <person name="Xie X."/>
            <person name="Xu J.R."/>
            <person name="Antoniw J."/>
            <person name="Baker S.E."/>
            <person name="Bluhm B.H."/>
            <person name="Breakspear A."/>
            <person name="Brown D.W."/>
            <person name="Butchko R.A."/>
            <person name="Chapman S."/>
            <person name="Coulson R."/>
            <person name="Coutinho P.M."/>
            <person name="Danchin E.G."/>
            <person name="Diener A."/>
            <person name="Gale L.R."/>
            <person name="Gardiner D.M."/>
            <person name="Goff S."/>
            <person name="Hammond-Kosack K.E."/>
            <person name="Hilburn K."/>
            <person name="Hua-Van A."/>
            <person name="Jonkers W."/>
            <person name="Kazan K."/>
            <person name="Kodira C.D."/>
            <person name="Koehrsen M."/>
            <person name="Kumar L."/>
            <person name="Lee Y.H."/>
            <person name="Li L."/>
            <person name="Manners J.M."/>
            <person name="Miranda-Saavedra D."/>
            <person name="Mukherjee M."/>
            <person name="Park G."/>
            <person name="Park J."/>
            <person name="Park S.Y."/>
            <person name="Proctor R.H."/>
            <person name="Regev A."/>
            <person name="Ruiz-Roldan M.C."/>
            <person name="Sain D."/>
            <person name="Sakthikumar S."/>
            <person name="Sykes S."/>
            <person name="Schwartz D.C."/>
            <person name="Turgeon B.G."/>
            <person name="Wapinski I."/>
            <person name="Yoder O."/>
            <person name="Young S."/>
            <person name="Zeng Q."/>
            <person name="Zhou S."/>
            <person name="Galagan J."/>
            <person name="Cuomo C.A."/>
            <person name="Kistler H.C."/>
            <person name="Rep M."/>
        </authorList>
    </citation>
    <scope>NUCLEOTIDE SEQUENCE [LARGE SCALE GENOMIC DNA]</scope>
    <source>
        <strain evidence="4">M3125 / FGSC 7600</strain>
    </source>
</reference>
<name>W7M971_GIBM7</name>
<gene>
    <name evidence="3" type="ORF">FVEG_15294</name>
</gene>
<dbReference type="VEuPathDB" id="FungiDB:FVEG_15294"/>
<dbReference type="GeneID" id="30072170"/>
<keyword evidence="4" id="KW-1185">Reference proteome</keyword>
<protein>
    <recommendedName>
        <fullName evidence="5">Secreted protein</fullName>
    </recommendedName>
</protein>
<evidence type="ECO:0000256" key="2">
    <source>
        <dbReference type="SAM" id="SignalP"/>
    </source>
</evidence>
<evidence type="ECO:0000313" key="4">
    <source>
        <dbReference type="Proteomes" id="UP000009096"/>
    </source>
</evidence>
<dbReference type="EMBL" id="DS022245">
    <property type="protein sequence ID" value="EWG41462.1"/>
    <property type="molecule type" value="Genomic_DNA"/>
</dbReference>
<proteinExistence type="predicted"/>
<feature type="compositionally biased region" description="Polar residues" evidence="1">
    <location>
        <begin position="63"/>
        <end position="73"/>
    </location>
</feature>